<comment type="similarity">
    <text evidence="1">Belongs to the short-chain dehydrogenases/reductases (SDR) family.</text>
</comment>
<evidence type="ECO:0000313" key="3">
    <source>
        <dbReference type="EMBL" id="MPM81872.1"/>
    </source>
</evidence>
<dbReference type="PRINTS" id="PR00081">
    <property type="entry name" value="GDHRDH"/>
</dbReference>
<proteinExistence type="inferred from homology"/>
<gene>
    <name evidence="3" type="ORF">SDC9_128929</name>
</gene>
<dbReference type="PANTHER" id="PTHR43639">
    <property type="entry name" value="OXIDOREDUCTASE, SHORT-CHAIN DEHYDROGENASE/REDUCTASE FAMILY (AFU_ORTHOLOGUE AFUA_5G02870)"/>
    <property type="match status" value="1"/>
</dbReference>
<accession>A0A645CZ70</accession>
<comment type="caution">
    <text evidence="3">The sequence shown here is derived from an EMBL/GenBank/DDBJ whole genome shotgun (WGS) entry which is preliminary data.</text>
</comment>
<dbReference type="PANTHER" id="PTHR43639:SF1">
    <property type="entry name" value="SHORT-CHAIN DEHYDROGENASE_REDUCTASE FAMILY PROTEIN"/>
    <property type="match status" value="1"/>
</dbReference>
<sequence length="104" mass="10943">MKLPEGADSYLETRRALGLATVMLARELAPGLRVNGIAPGPVLPPADCAGPGLRRILARVPSGRAVAVEAIAATLEFLWRTPDLTGVIIPVDGGMHLELKPERA</sequence>
<organism evidence="3">
    <name type="scientific">bioreactor metagenome</name>
    <dbReference type="NCBI Taxonomy" id="1076179"/>
    <lineage>
        <taxon>unclassified sequences</taxon>
        <taxon>metagenomes</taxon>
        <taxon>ecological metagenomes</taxon>
    </lineage>
</organism>
<keyword evidence="2" id="KW-0560">Oxidoreductase</keyword>
<dbReference type="Gene3D" id="3.40.50.720">
    <property type="entry name" value="NAD(P)-binding Rossmann-like Domain"/>
    <property type="match status" value="1"/>
</dbReference>
<dbReference type="EMBL" id="VSSQ01031100">
    <property type="protein sequence ID" value="MPM81872.1"/>
    <property type="molecule type" value="Genomic_DNA"/>
</dbReference>
<dbReference type="Pfam" id="PF13561">
    <property type="entry name" value="adh_short_C2"/>
    <property type="match status" value="1"/>
</dbReference>
<dbReference type="InterPro" id="IPR036291">
    <property type="entry name" value="NAD(P)-bd_dom_sf"/>
</dbReference>
<dbReference type="AlphaFoldDB" id="A0A645CZ70"/>
<name>A0A645CZ70_9ZZZZ</name>
<reference evidence="3" key="1">
    <citation type="submission" date="2019-08" db="EMBL/GenBank/DDBJ databases">
        <authorList>
            <person name="Kucharzyk K."/>
            <person name="Murdoch R.W."/>
            <person name="Higgins S."/>
            <person name="Loffler F."/>
        </authorList>
    </citation>
    <scope>NUCLEOTIDE SEQUENCE</scope>
</reference>
<protein>
    <submittedName>
        <fullName evidence="3">Uncharacterized protein</fullName>
    </submittedName>
</protein>
<dbReference type="SUPFAM" id="SSF51735">
    <property type="entry name" value="NAD(P)-binding Rossmann-fold domains"/>
    <property type="match status" value="1"/>
</dbReference>
<dbReference type="InterPro" id="IPR002347">
    <property type="entry name" value="SDR_fam"/>
</dbReference>
<evidence type="ECO:0000256" key="1">
    <source>
        <dbReference type="ARBA" id="ARBA00006484"/>
    </source>
</evidence>
<dbReference type="GO" id="GO:0016491">
    <property type="term" value="F:oxidoreductase activity"/>
    <property type="evidence" value="ECO:0007669"/>
    <property type="project" value="UniProtKB-KW"/>
</dbReference>
<evidence type="ECO:0000256" key="2">
    <source>
        <dbReference type="ARBA" id="ARBA00023002"/>
    </source>
</evidence>